<feature type="compositionally biased region" description="Basic and acidic residues" evidence="6">
    <location>
        <begin position="148"/>
        <end position="192"/>
    </location>
</feature>
<evidence type="ECO:0000256" key="5">
    <source>
        <dbReference type="ARBA" id="ARBA00022906"/>
    </source>
</evidence>
<gene>
    <name evidence="8" type="ORF">EDD53_1995</name>
</gene>
<comment type="similarity">
    <text evidence="1">Belongs to the bacterial solute-binding protein 9 family.</text>
</comment>
<dbReference type="SUPFAM" id="SSF53807">
    <property type="entry name" value="Helical backbone' metal receptor"/>
    <property type="match status" value="1"/>
</dbReference>
<evidence type="ECO:0000256" key="6">
    <source>
        <dbReference type="SAM" id="MobiDB-lite"/>
    </source>
</evidence>
<dbReference type="Gene3D" id="3.40.50.1980">
    <property type="entry name" value="Nitrogenase molybdenum iron protein domain"/>
    <property type="match status" value="3"/>
</dbReference>
<evidence type="ECO:0000313" key="9">
    <source>
        <dbReference type="Proteomes" id="UP000269689"/>
    </source>
</evidence>
<evidence type="ECO:0000256" key="7">
    <source>
        <dbReference type="SAM" id="SignalP"/>
    </source>
</evidence>
<feature type="region of interest" description="Disordered" evidence="6">
    <location>
        <begin position="148"/>
        <end position="196"/>
    </location>
</feature>
<protein>
    <recommendedName>
        <fullName evidence="2">High-affinity zinc uptake system protein ZnuA</fullName>
    </recommendedName>
</protein>
<keyword evidence="4 7" id="KW-0732">Signal</keyword>
<reference evidence="8 9" key="1">
    <citation type="submission" date="2018-11" db="EMBL/GenBank/DDBJ databases">
        <title>Genomic Encyclopedia of Type Strains, Phase IV (KMG-IV): sequencing the most valuable type-strain genomes for metagenomic binning, comparative biology and taxonomic classification.</title>
        <authorList>
            <person name="Goeker M."/>
        </authorList>
    </citation>
    <scope>NUCLEOTIDE SEQUENCE [LARGE SCALE GENOMIC DNA]</scope>
    <source>
        <strain evidence="8 9">DSM 104731</strain>
    </source>
</reference>
<dbReference type="EMBL" id="RKQK01000003">
    <property type="protein sequence ID" value="RPE66295.1"/>
    <property type="molecule type" value="Genomic_DNA"/>
</dbReference>
<evidence type="ECO:0000256" key="2">
    <source>
        <dbReference type="ARBA" id="ARBA00015915"/>
    </source>
</evidence>
<organism evidence="8 9">
    <name type="scientific">Pacificibacter maritimus</name>
    <dbReference type="NCBI Taxonomy" id="762213"/>
    <lineage>
        <taxon>Bacteria</taxon>
        <taxon>Pseudomonadati</taxon>
        <taxon>Pseudomonadota</taxon>
        <taxon>Alphaproteobacteria</taxon>
        <taxon>Rhodobacterales</taxon>
        <taxon>Roseobacteraceae</taxon>
        <taxon>Pacificibacter</taxon>
    </lineage>
</organism>
<dbReference type="InterPro" id="IPR050492">
    <property type="entry name" value="Bact_metal-bind_prot9"/>
</dbReference>
<dbReference type="Pfam" id="PF01297">
    <property type="entry name" value="ZnuA"/>
    <property type="match status" value="1"/>
</dbReference>
<dbReference type="AlphaFoldDB" id="A0A3N4UCY5"/>
<dbReference type="PANTHER" id="PTHR42953:SF3">
    <property type="entry name" value="HIGH-AFFINITY ZINC UPTAKE SYSTEM PROTEIN ZNUA"/>
    <property type="match status" value="1"/>
</dbReference>
<name>A0A3N4UCY5_9RHOB</name>
<dbReference type="GO" id="GO:0046872">
    <property type="term" value="F:metal ion binding"/>
    <property type="evidence" value="ECO:0007669"/>
    <property type="project" value="InterPro"/>
</dbReference>
<dbReference type="RefSeq" id="WP_123793058.1">
    <property type="nucleotide sequence ID" value="NZ_RKQK01000003.1"/>
</dbReference>
<dbReference type="OrthoDB" id="7346865at2"/>
<accession>A0A3N4UCY5</accession>
<dbReference type="Proteomes" id="UP000269689">
    <property type="component" value="Unassembled WGS sequence"/>
</dbReference>
<keyword evidence="5" id="KW-0864">Zinc transport</keyword>
<evidence type="ECO:0000256" key="3">
    <source>
        <dbReference type="ARBA" id="ARBA00022448"/>
    </source>
</evidence>
<proteinExistence type="inferred from homology"/>
<sequence>MSRRFSCAAAALAVSVSPVMADVPKVVTDIAPIHSLVSQVMGDLGAPSLLMEQNASPHDYALRPSDARNLQQADAVFWVGSELTPWLDESIGKLASKAVSVELIETQDSLTLEFREGALFEHHVHGDGEGQVDHDHEKHDHDELAQDDHHEHADHHDHHDHDDHDGHAQDDHDDHEHHNDDESSDGHDHSGVDPHAWLDPQNAITWLGVISQTLSDLDPENAATYAQNAVSSQADLADLITDLQNQLEGERDMKFVVFHDAYHYFEARFGLSAMGAISLSDATPPSPKRIVELRNHIKEAGIDCVMSEPQFNMGLVDTVLEGTSAFKGVIDPLGRNIAVGAAFYGDLIQGVADSFDVCR</sequence>
<dbReference type="PANTHER" id="PTHR42953">
    <property type="entry name" value="HIGH-AFFINITY ZINC UPTAKE SYSTEM PROTEIN ZNUA-RELATED"/>
    <property type="match status" value="1"/>
</dbReference>
<dbReference type="InterPro" id="IPR006127">
    <property type="entry name" value="ZnuA-like"/>
</dbReference>
<feature type="chain" id="PRO_5018038824" description="High-affinity zinc uptake system protein ZnuA" evidence="7">
    <location>
        <begin position="22"/>
        <end position="359"/>
    </location>
</feature>
<feature type="signal peptide" evidence="7">
    <location>
        <begin position="1"/>
        <end position="21"/>
    </location>
</feature>
<keyword evidence="5" id="KW-0406">Ion transport</keyword>
<dbReference type="GO" id="GO:0006829">
    <property type="term" value="P:zinc ion transport"/>
    <property type="evidence" value="ECO:0007669"/>
    <property type="project" value="UniProtKB-KW"/>
</dbReference>
<keyword evidence="5" id="KW-0862">Zinc</keyword>
<evidence type="ECO:0000313" key="8">
    <source>
        <dbReference type="EMBL" id="RPE66295.1"/>
    </source>
</evidence>
<evidence type="ECO:0000256" key="1">
    <source>
        <dbReference type="ARBA" id="ARBA00011028"/>
    </source>
</evidence>
<keyword evidence="3" id="KW-0813">Transport</keyword>
<keyword evidence="9" id="KW-1185">Reference proteome</keyword>
<evidence type="ECO:0000256" key="4">
    <source>
        <dbReference type="ARBA" id="ARBA00022729"/>
    </source>
</evidence>
<comment type="caution">
    <text evidence="8">The sequence shown here is derived from an EMBL/GenBank/DDBJ whole genome shotgun (WGS) entry which is preliminary data.</text>
</comment>